<dbReference type="SUPFAM" id="SSF81324">
    <property type="entry name" value="Voltage-gated potassium channels"/>
    <property type="match status" value="1"/>
</dbReference>
<keyword evidence="9 13" id="KW-0472">Membrane</keyword>
<dbReference type="RefSeq" id="XP_002952111.1">
    <property type="nucleotide sequence ID" value="XM_002952065.1"/>
</dbReference>
<feature type="compositionally biased region" description="Gly residues" evidence="12">
    <location>
        <begin position="1369"/>
        <end position="1379"/>
    </location>
</feature>
<keyword evidence="11" id="KW-0040">ANK repeat</keyword>
<dbReference type="InterPro" id="IPR005821">
    <property type="entry name" value="Ion_trans_dom"/>
</dbReference>
<evidence type="ECO:0000313" key="15">
    <source>
        <dbReference type="EMBL" id="EFJ46902.1"/>
    </source>
</evidence>
<evidence type="ECO:0000259" key="14">
    <source>
        <dbReference type="PROSITE" id="PS50042"/>
    </source>
</evidence>
<evidence type="ECO:0000256" key="5">
    <source>
        <dbReference type="ARBA" id="ARBA00022826"/>
    </source>
</evidence>
<accession>D8U096</accession>
<keyword evidence="5" id="KW-0630">Potassium</keyword>
<dbReference type="InParanoid" id="D8U096"/>
<dbReference type="PANTHER" id="PTHR45743:SF2">
    <property type="entry name" value="POTASSIUM CHANNEL AKT1"/>
    <property type="match status" value="1"/>
</dbReference>
<protein>
    <recommendedName>
        <fullName evidence="14">Cyclic nucleotide-binding domain-containing protein</fullName>
    </recommendedName>
</protein>
<dbReference type="InterPro" id="IPR014710">
    <property type="entry name" value="RmlC-like_jellyroll"/>
</dbReference>
<feature type="repeat" description="ANK" evidence="11">
    <location>
        <begin position="987"/>
        <end position="1020"/>
    </location>
</feature>
<dbReference type="InterPro" id="IPR003938">
    <property type="entry name" value="K_chnl_volt-dep_EAG/ELK/ERG"/>
</dbReference>
<dbReference type="InterPro" id="IPR002110">
    <property type="entry name" value="Ankyrin_rpt"/>
</dbReference>
<dbReference type="Gene3D" id="2.60.120.10">
    <property type="entry name" value="Jelly Rolls"/>
    <property type="match status" value="1"/>
</dbReference>
<dbReference type="PRINTS" id="PR01463">
    <property type="entry name" value="EAGCHANLFMLY"/>
</dbReference>
<evidence type="ECO:0000256" key="2">
    <source>
        <dbReference type="ARBA" id="ARBA00007929"/>
    </source>
</evidence>
<name>D8U096_VOLCA</name>
<dbReference type="Pfam" id="PF00520">
    <property type="entry name" value="Ion_trans"/>
    <property type="match status" value="1"/>
</dbReference>
<keyword evidence="6" id="KW-0851">Voltage-gated channel</keyword>
<dbReference type="PANTHER" id="PTHR45743">
    <property type="entry name" value="POTASSIUM CHANNEL AKT1"/>
    <property type="match status" value="1"/>
</dbReference>
<dbReference type="Proteomes" id="UP000001058">
    <property type="component" value="Unassembled WGS sequence"/>
</dbReference>
<dbReference type="GeneID" id="9617254"/>
<sequence length="1660" mass="175272">MSSNLRKEDDRDCGAGHHECLRGRWLNTVNELSTALCVTAAKDLELKRLVLQTASQQVCLLHIHSFAPSQMDSVAPGALHVVKSSAELPRGSVESGIPAGAHSQVRRFQKRTARISELLEESAIQDKLTALSSDDVDQQHRNGSGGGVTSSMAGGRNCSQDGSEAGSVSARIGGASGRHNWRKLNKAVVATKVLASRPNALAQGRQPARQALAQQKQVASSKDIATTSNFFLGARETPWLRIKESLSNALTFLAMRVVILPETSWYQVWWFYYAVAIAIVSCWVEPFQMAFQHPGMPTAVWMTALEYVIIVTFLLDFLFKFVVAYFDPETGVLVTAQPKMAIAYCRSVKFFLDILGCFPYDMLVSAIARRCGASNKIEDSVDWLKLMALSRAYRVFDLFHVLDYRMMLSQGTLMLLRNYTYVFFTAHWAACIFFHMAHEERNYRHGNDDSWVGRNGPAFMGRPLYEQYILSLYFTVTIFTSMGDGRLYPFTIVELSVMIVYLLFNLFLGAYIIGTVTIMMVRADEHSKSFRDSMTHLVEYSRENELPERLYKAMREHLEVHFDSAQTADDNVLSIYPTTIRRLVLRHLYLQPVRSCYLFKGCKQRFLDALLTAARVELFLPGVEIMTEGDNVVELLIVMLGECLVSRGGQRVGGVYGMSTLGASAVGSDSNISFLTGSSRNATSDGGGSFVGSAVGSKAEVSVNVRDGSLNCSQMHAGSATPLLSPGGVLLSPLPPGLPPKIPNLTSTLKKGPSDALAEIAFFTDGASYETVVGRTPVRVLSLPKAAWELLVQQFPQQLHVALSLVSGKEFVDTTDPVLLAQTRDALTHHQMEMITRLDDIRTVAATHTRKCDEMRTFEFLNTAAQGDVESLRTMLAQGISPNTADYDGRTGLMLAAAKGHNETVQLLLDAGADKDKTDAFGISALAEAVKNEHDSTIELMLKYGATLGAGGLTVAAEMCTAVYEGDLVKLRRLLRSGAPPDACDYDKRSALHIAGAEGNLAAVKLLVEEGGADPNFQDRWGNTALDEARRVGAAPVLAYLEGRQKRDAGVTAEKKRQQAAHEFMSWCGLGQVSELRNAGGYSFGDEAGCVFAGLLLAASKGHTEVVEVLLEGMPSEVLWNHAHVAMMEAARMAHPDTVTAFRRAGVALCDPGGTTTATSASCPSSGPMMMRSLIADLRAAAQQGSGTVLEALLAAGVPGTRQPGDSTSPLHVAVEYGHLGVARRLVEHGGAAADLLSLDGLGRTPLQVAEHLSSMRPHDLHAKAVHEYLVWAAPLAAAGTGPAALAAAAVEQWGPIGHPAIDPHAPEVAALLGTPQTPSISGGAGGGGAGVKSSLSPGVDCRTDERLTLPSALRASCISRGSNTPQLGSGGGGGGGGASEAPQGPHRQPGTDPPPLHTVVEECSGAVSISTETGNGNLDDNSVAAGADGGAAAAAGGLVAIPSPELPTSFSVPDVVGMWDSSLPGTPGDSTRGGTGAGTLLAALAARRGPAEAAQLYNATVQHSAVLLNEPPSQLPDAAGGIATGLPSPAPAASWLRRRSSTFSPVVEDEIEQYMAALADGNDTAPAAAPAAPAAAPAGLQVPEAREALASPGGAAQRHLPSRLGGSRLGSQGISSAPSGRAGGSGVSSPAIPGDGTGLVREGSGAAGSPLSPRGSLRS</sequence>
<evidence type="ECO:0000256" key="8">
    <source>
        <dbReference type="ARBA" id="ARBA00023065"/>
    </source>
</evidence>
<organism evidence="16">
    <name type="scientific">Volvox carteri f. nagariensis</name>
    <dbReference type="NCBI Taxonomy" id="3068"/>
    <lineage>
        <taxon>Eukaryota</taxon>
        <taxon>Viridiplantae</taxon>
        <taxon>Chlorophyta</taxon>
        <taxon>core chlorophytes</taxon>
        <taxon>Chlorophyceae</taxon>
        <taxon>CS clade</taxon>
        <taxon>Chlamydomonadales</taxon>
        <taxon>Volvocaceae</taxon>
        <taxon>Volvox</taxon>
    </lineage>
</organism>
<dbReference type="SMART" id="SM00248">
    <property type="entry name" value="ANK"/>
    <property type="match status" value="6"/>
</dbReference>
<dbReference type="GO" id="GO:0034702">
    <property type="term" value="C:monoatomic ion channel complex"/>
    <property type="evidence" value="ECO:0007669"/>
    <property type="project" value="UniProtKB-KW"/>
</dbReference>
<feature type="region of interest" description="Disordered" evidence="12">
    <location>
        <begin position="1359"/>
        <end position="1399"/>
    </location>
</feature>
<feature type="transmembrane region" description="Helical" evidence="13">
    <location>
        <begin position="265"/>
        <end position="284"/>
    </location>
</feature>
<dbReference type="KEGG" id="vcn:VOLCADRAFT_92690"/>
<dbReference type="InterPro" id="IPR045319">
    <property type="entry name" value="KAT/AKT"/>
</dbReference>
<keyword evidence="7 13" id="KW-1133">Transmembrane helix</keyword>
<evidence type="ECO:0000256" key="7">
    <source>
        <dbReference type="ARBA" id="ARBA00022989"/>
    </source>
</evidence>
<evidence type="ECO:0000256" key="11">
    <source>
        <dbReference type="PROSITE-ProRule" id="PRU00023"/>
    </source>
</evidence>
<keyword evidence="10" id="KW-0407">Ion channel</keyword>
<evidence type="ECO:0000256" key="1">
    <source>
        <dbReference type="ARBA" id="ARBA00004141"/>
    </source>
</evidence>
<dbReference type="InterPro" id="IPR000595">
    <property type="entry name" value="cNMP-bd_dom"/>
</dbReference>
<dbReference type="eggNOG" id="KOG0498">
    <property type="taxonomic scope" value="Eukaryota"/>
</dbReference>
<dbReference type="OrthoDB" id="2012993at2759"/>
<dbReference type="EMBL" id="GL378348">
    <property type="protein sequence ID" value="EFJ46902.1"/>
    <property type="molecule type" value="Genomic_DNA"/>
</dbReference>
<evidence type="ECO:0000256" key="12">
    <source>
        <dbReference type="SAM" id="MobiDB-lite"/>
    </source>
</evidence>
<keyword evidence="4 13" id="KW-0812">Transmembrane</keyword>
<keyword evidence="8" id="KW-0406">Ion transport</keyword>
<feature type="transmembrane region" description="Helical" evidence="13">
    <location>
        <begin position="304"/>
        <end position="326"/>
    </location>
</feature>
<comment type="subcellular location">
    <subcellularLocation>
        <location evidence="1">Membrane</location>
        <topology evidence="1">Multi-pass membrane protein</topology>
    </subcellularLocation>
</comment>
<evidence type="ECO:0000256" key="6">
    <source>
        <dbReference type="ARBA" id="ARBA00022882"/>
    </source>
</evidence>
<dbReference type="SMR" id="D8U096"/>
<comment type="similarity">
    <text evidence="2">Belongs to the potassium channel family. Plant (TC 1.A.1.4) subfamily.</text>
</comment>
<dbReference type="InterPro" id="IPR018490">
    <property type="entry name" value="cNMP-bd_dom_sf"/>
</dbReference>
<feature type="transmembrane region" description="Helical" evidence="13">
    <location>
        <begin position="495"/>
        <end position="521"/>
    </location>
</feature>
<dbReference type="PROSITE" id="PS50297">
    <property type="entry name" value="ANK_REP_REGION"/>
    <property type="match status" value="3"/>
</dbReference>
<gene>
    <name evidence="15" type="ORF">VOLCADRAFT_92690</name>
</gene>
<keyword evidence="5" id="KW-0631">Potassium channel</keyword>
<evidence type="ECO:0000256" key="9">
    <source>
        <dbReference type="ARBA" id="ARBA00023136"/>
    </source>
</evidence>
<keyword evidence="3" id="KW-0813">Transport</keyword>
<feature type="domain" description="Cyclic nucleotide-binding" evidence="14">
    <location>
        <begin position="598"/>
        <end position="683"/>
    </location>
</feature>
<dbReference type="Gene3D" id="1.25.40.20">
    <property type="entry name" value="Ankyrin repeat-containing domain"/>
    <property type="match status" value="3"/>
</dbReference>
<evidence type="ECO:0000256" key="10">
    <source>
        <dbReference type="ARBA" id="ARBA00023303"/>
    </source>
</evidence>
<feature type="compositionally biased region" description="Low complexity" evidence="12">
    <location>
        <begin position="1599"/>
        <end position="1621"/>
    </location>
</feature>
<evidence type="ECO:0000256" key="4">
    <source>
        <dbReference type="ARBA" id="ARBA00022692"/>
    </source>
</evidence>
<dbReference type="GO" id="GO:0005249">
    <property type="term" value="F:voltage-gated potassium channel activity"/>
    <property type="evidence" value="ECO:0007669"/>
    <property type="project" value="InterPro"/>
</dbReference>
<dbReference type="SUPFAM" id="SSF51206">
    <property type="entry name" value="cAMP-binding domain-like"/>
    <property type="match status" value="1"/>
</dbReference>
<dbReference type="Pfam" id="PF12796">
    <property type="entry name" value="Ank_2"/>
    <property type="match status" value="3"/>
</dbReference>
<feature type="region of interest" description="Disordered" evidence="12">
    <location>
        <begin position="1589"/>
        <end position="1660"/>
    </location>
</feature>
<dbReference type="SUPFAM" id="SSF48403">
    <property type="entry name" value="Ankyrin repeat"/>
    <property type="match status" value="1"/>
</dbReference>
<feature type="compositionally biased region" description="Polar residues" evidence="12">
    <location>
        <begin position="149"/>
        <end position="162"/>
    </location>
</feature>
<feature type="region of interest" description="Disordered" evidence="12">
    <location>
        <begin position="1314"/>
        <end position="1340"/>
    </location>
</feature>
<evidence type="ECO:0000256" key="3">
    <source>
        <dbReference type="ARBA" id="ARBA00022448"/>
    </source>
</evidence>
<dbReference type="Gene3D" id="1.10.287.70">
    <property type="match status" value="1"/>
</dbReference>
<feature type="transmembrane region" description="Helical" evidence="13">
    <location>
        <begin position="464"/>
        <end position="483"/>
    </location>
</feature>
<keyword evidence="16" id="KW-1185">Reference proteome</keyword>
<dbReference type="PROSITE" id="PS50088">
    <property type="entry name" value="ANK_REPEAT"/>
    <property type="match status" value="3"/>
</dbReference>
<dbReference type="InterPro" id="IPR036770">
    <property type="entry name" value="Ankyrin_rpt-contain_sf"/>
</dbReference>
<feature type="transmembrane region" description="Helical" evidence="13">
    <location>
        <begin position="419"/>
        <end position="437"/>
    </location>
</feature>
<keyword evidence="5" id="KW-0633">Potassium transport</keyword>
<feature type="repeat" description="ANK" evidence="11">
    <location>
        <begin position="1206"/>
        <end position="1230"/>
    </location>
</feature>
<proteinExistence type="inferred from homology"/>
<dbReference type="PROSITE" id="PS50042">
    <property type="entry name" value="CNMP_BINDING_3"/>
    <property type="match status" value="1"/>
</dbReference>
<feature type="repeat" description="ANK" evidence="11">
    <location>
        <begin position="888"/>
        <end position="920"/>
    </location>
</feature>
<reference evidence="15 16" key="1">
    <citation type="journal article" date="2010" name="Science">
        <title>Genomic analysis of organismal complexity in the multicellular green alga Volvox carteri.</title>
        <authorList>
            <person name="Prochnik S.E."/>
            <person name="Umen J."/>
            <person name="Nedelcu A.M."/>
            <person name="Hallmann A."/>
            <person name="Miller S.M."/>
            <person name="Nishii I."/>
            <person name="Ferris P."/>
            <person name="Kuo A."/>
            <person name="Mitros T."/>
            <person name="Fritz-Laylin L.K."/>
            <person name="Hellsten U."/>
            <person name="Chapman J."/>
            <person name="Simakov O."/>
            <person name="Rensing S.A."/>
            <person name="Terry A."/>
            <person name="Pangilinan J."/>
            <person name="Kapitonov V."/>
            <person name="Jurka J."/>
            <person name="Salamov A."/>
            <person name="Shapiro H."/>
            <person name="Schmutz J."/>
            <person name="Grimwood J."/>
            <person name="Lindquist E."/>
            <person name="Lucas S."/>
            <person name="Grigoriev I.V."/>
            <person name="Schmitt R."/>
            <person name="Kirk D."/>
            <person name="Rokhsar D.S."/>
        </authorList>
    </citation>
    <scope>NUCLEOTIDE SEQUENCE [LARGE SCALE GENOMIC DNA]</scope>
    <source>
        <strain evidence="16">f. Nagariensis / Eve</strain>
    </source>
</reference>
<feature type="region of interest" description="Disordered" evidence="12">
    <location>
        <begin position="130"/>
        <end position="171"/>
    </location>
</feature>
<evidence type="ECO:0000256" key="13">
    <source>
        <dbReference type="SAM" id="Phobius"/>
    </source>
</evidence>
<evidence type="ECO:0000313" key="16">
    <source>
        <dbReference type="Proteomes" id="UP000001058"/>
    </source>
</evidence>